<feature type="region of interest" description="Disordered" evidence="1">
    <location>
        <begin position="329"/>
        <end position="366"/>
    </location>
</feature>
<comment type="caution">
    <text evidence="3">The sequence shown here is derived from an EMBL/GenBank/DDBJ whole genome shotgun (WGS) entry which is preliminary data.</text>
</comment>
<organism evidence="3 4">
    <name type="scientific">Hibiscus sabdariffa</name>
    <name type="common">roselle</name>
    <dbReference type="NCBI Taxonomy" id="183260"/>
    <lineage>
        <taxon>Eukaryota</taxon>
        <taxon>Viridiplantae</taxon>
        <taxon>Streptophyta</taxon>
        <taxon>Embryophyta</taxon>
        <taxon>Tracheophyta</taxon>
        <taxon>Spermatophyta</taxon>
        <taxon>Magnoliopsida</taxon>
        <taxon>eudicotyledons</taxon>
        <taxon>Gunneridae</taxon>
        <taxon>Pentapetalae</taxon>
        <taxon>rosids</taxon>
        <taxon>malvids</taxon>
        <taxon>Malvales</taxon>
        <taxon>Malvaceae</taxon>
        <taxon>Malvoideae</taxon>
        <taxon>Hibiscus</taxon>
    </lineage>
</organism>
<accession>A0ABR2Q6H1</accession>
<keyword evidence="4" id="KW-1185">Reference proteome</keyword>
<proteinExistence type="predicted"/>
<evidence type="ECO:0000256" key="1">
    <source>
        <dbReference type="SAM" id="MobiDB-lite"/>
    </source>
</evidence>
<dbReference type="InterPro" id="IPR025558">
    <property type="entry name" value="DUF4283"/>
</dbReference>
<reference evidence="3 4" key="1">
    <citation type="journal article" date="2024" name="G3 (Bethesda)">
        <title>Genome assembly of Hibiscus sabdariffa L. provides insights into metabolisms of medicinal natural products.</title>
        <authorList>
            <person name="Kim T."/>
        </authorList>
    </citation>
    <scope>NUCLEOTIDE SEQUENCE [LARGE SCALE GENOMIC DNA]</scope>
    <source>
        <strain evidence="3">TK-2024</strain>
        <tissue evidence="3">Old leaves</tissue>
    </source>
</reference>
<dbReference type="PANTHER" id="PTHR31286">
    <property type="entry name" value="GLYCINE-RICH CELL WALL STRUCTURAL PROTEIN 1.8-LIKE"/>
    <property type="match status" value="1"/>
</dbReference>
<dbReference type="InterPro" id="IPR040256">
    <property type="entry name" value="At4g02000-like"/>
</dbReference>
<gene>
    <name evidence="3" type="ORF">V6N11_076513</name>
</gene>
<dbReference type="PANTHER" id="PTHR31286:SF99">
    <property type="entry name" value="DUF4283 DOMAIN-CONTAINING PROTEIN"/>
    <property type="match status" value="1"/>
</dbReference>
<sequence length="366" mass="41854">MFADIPTNLRKHRRLEEKPSDEGNPGDRPVESAMNEDVAYPLSPQIPSYKDSLLHGAGTYYHANNDNFDEEDIDLQEGDVTRSFVDGLVAVNFSKRVQKLAKKSFELTVVIKLLGRRIGYNVLRNKLHELWKPKQAFKLMDINNDYYLVSFKTNSDFLHVLVEGPWTIFGHYLTIEPWTVDFTTSQPFQAKIWTWIRLPSLPVTLYKRSVITAIGECIDSVVKIDYQTESGQRGHFARMVVKVDLQKPLISKLIINGKIQIVEYESLSMVCFQCGKYGYSKEGCPDIVIEIGDIDTNLQPTKTQTAQPPPSEIDISPFGPWMVVEKRQRRNFKKASDSNDQNPKGIFSAPRFNPIYEVESDKNDEP</sequence>
<protein>
    <recommendedName>
        <fullName evidence="2">DUF4283 domain-containing protein</fullName>
    </recommendedName>
</protein>
<dbReference type="EMBL" id="JBBPBN010000045">
    <property type="protein sequence ID" value="KAK8996273.1"/>
    <property type="molecule type" value="Genomic_DNA"/>
</dbReference>
<feature type="domain" description="DUF4283" evidence="2">
    <location>
        <begin position="102"/>
        <end position="185"/>
    </location>
</feature>
<dbReference type="Proteomes" id="UP001396334">
    <property type="component" value="Unassembled WGS sequence"/>
</dbReference>
<evidence type="ECO:0000259" key="2">
    <source>
        <dbReference type="Pfam" id="PF14111"/>
    </source>
</evidence>
<evidence type="ECO:0000313" key="3">
    <source>
        <dbReference type="EMBL" id="KAK8996273.1"/>
    </source>
</evidence>
<dbReference type="Pfam" id="PF14111">
    <property type="entry name" value="DUF4283"/>
    <property type="match status" value="1"/>
</dbReference>
<name>A0ABR2Q6H1_9ROSI</name>
<feature type="region of interest" description="Disordered" evidence="1">
    <location>
        <begin position="1"/>
        <end position="34"/>
    </location>
</feature>
<evidence type="ECO:0000313" key="4">
    <source>
        <dbReference type="Proteomes" id="UP001396334"/>
    </source>
</evidence>